<feature type="domain" description="3-hydroxyisobutyrate dehydrogenase-like NAD-binding" evidence="6">
    <location>
        <begin position="177"/>
        <end position="290"/>
    </location>
</feature>
<dbReference type="InterPro" id="IPR013328">
    <property type="entry name" value="6PGD_dom2"/>
</dbReference>
<comment type="similarity">
    <text evidence="1">Belongs to the HIBADH-related family. NP60 subfamily.</text>
</comment>
<name>A0A9W9R2N7_PENBR</name>
<protein>
    <recommendedName>
        <fullName evidence="9">6-phosphogluconate dehydrogenase NADP-binding domain-containing protein</fullName>
    </recommendedName>
</protein>
<reference evidence="7" key="1">
    <citation type="submission" date="2022-12" db="EMBL/GenBank/DDBJ databases">
        <authorList>
            <person name="Petersen C."/>
        </authorList>
    </citation>
    <scope>NUCLEOTIDE SEQUENCE</scope>
    <source>
        <strain evidence="7">IBT 35673</strain>
    </source>
</reference>
<evidence type="ECO:0008006" key="9">
    <source>
        <dbReference type="Google" id="ProtNLM"/>
    </source>
</evidence>
<accession>A0A9W9R2N7</accession>
<evidence type="ECO:0000313" key="7">
    <source>
        <dbReference type="EMBL" id="KAJ5352561.1"/>
    </source>
</evidence>
<dbReference type="InterPro" id="IPR006115">
    <property type="entry name" value="6PGDH_NADP-bd"/>
</dbReference>
<dbReference type="Gene3D" id="3.40.50.720">
    <property type="entry name" value="NAD(P)-binding Rossmann-like Domain"/>
    <property type="match status" value="1"/>
</dbReference>
<dbReference type="GO" id="GO:0016491">
    <property type="term" value="F:oxidoreductase activity"/>
    <property type="evidence" value="ECO:0007669"/>
    <property type="project" value="UniProtKB-KW"/>
</dbReference>
<dbReference type="InterPro" id="IPR036291">
    <property type="entry name" value="NAD(P)-bd_dom_sf"/>
</dbReference>
<dbReference type="Pfam" id="PF14833">
    <property type="entry name" value="NAD_binding_11"/>
    <property type="match status" value="1"/>
</dbReference>
<evidence type="ECO:0000313" key="8">
    <source>
        <dbReference type="Proteomes" id="UP001147695"/>
    </source>
</evidence>
<dbReference type="GO" id="GO:0050661">
    <property type="term" value="F:NADP binding"/>
    <property type="evidence" value="ECO:0007669"/>
    <property type="project" value="InterPro"/>
</dbReference>
<dbReference type="Proteomes" id="UP001147695">
    <property type="component" value="Unassembled WGS sequence"/>
</dbReference>
<keyword evidence="3" id="KW-0520">NAD</keyword>
<dbReference type="GO" id="GO:0051287">
    <property type="term" value="F:NAD binding"/>
    <property type="evidence" value="ECO:0007669"/>
    <property type="project" value="InterPro"/>
</dbReference>
<dbReference type="EMBL" id="JAPZBQ010000001">
    <property type="protein sequence ID" value="KAJ5352561.1"/>
    <property type="molecule type" value="Genomic_DNA"/>
</dbReference>
<reference evidence="7" key="2">
    <citation type="journal article" date="2023" name="IMA Fungus">
        <title>Comparative genomic study of the Penicillium genus elucidates a diverse pangenome and 15 lateral gene transfer events.</title>
        <authorList>
            <person name="Petersen C."/>
            <person name="Sorensen T."/>
            <person name="Nielsen M.R."/>
            <person name="Sondergaard T.E."/>
            <person name="Sorensen J.L."/>
            <person name="Fitzpatrick D.A."/>
            <person name="Frisvad J.C."/>
            <person name="Nielsen K.L."/>
        </authorList>
    </citation>
    <scope>NUCLEOTIDE SEQUENCE</scope>
    <source>
        <strain evidence="7">IBT 35673</strain>
    </source>
</reference>
<dbReference type="Gene3D" id="1.10.1040.10">
    <property type="entry name" value="N-(1-d-carboxylethyl)-l-norvaline Dehydrogenase, domain 2"/>
    <property type="match status" value="1"/>
</dbReference>
<evidence type="ECO:0000256" key="1">
    <source>
        <dbReference type="ARBA" id="ARBA00007598"/>
    </source>
</evidence>
<dbReference type="AlphaFoldDB" id="A0A9W9R2N7"/>
<dbReference type="PIRSF" id="PIRSF000103">
    <property type="entry name" value="HIBADH"/>
    <property type="match status" value="1"/>
</dbReference>
<evidence type="ECO:0000259" key="6">
    <source>
        <dbReference type="Pfam" id="PF14833"/>
    </source>
</evidence>
<feature type="domain" description="6-phosphogluconate dehydrogenase NADP-binding" evidence="5">
    <location>
        <begin position="7"/>
        <end position="157"/>
    </location>
</feature>
<sequence>MSQPSERVGWIGLGSMGLAMAGNVQKYLQREGKPALNIWNRTASRGEPLVALGAVSCESIAQLVAQCDIVFISTSDDAALVGIVDQVLSVSDLAGKIFVDTTTVHPNTTTETSNRLTERNAALIAAPVFGATPAAQSGSVLMAMSGPNDAVARVAPFGKGVIARDVMIVSDQPEKATLLKTLGNFIVAGTMEIIGEAQVLAEKSDLGSDTLEQLLALNFPGLAHSSSTRMTQGVYLPAKGESPWSSLNLGIKDVQHGITAAEDVGTRLKVAEVALENMVRAKAFSEAQGDRNLDSSAGYGIIRQDAGLDFENAFVKRRDADN</sequence>
<dbReference type="InterPro" id="IPR015815">
    <property type="entry name" value="HIBADH-related"/>
</dbReference>
<dbReference type="PANTHER" id="PTHR43580:SF8">
    <property type="entry name" value="6-PHOSPHOGLUCONATE DEHYDROGENASE NADP-BINDING DOMAIN-CONTAINING PROTEIN-RELATED"/>
    <property type="match status" value="1"/>
</dbReference>
<evidence type="ECO:0000256" key="3">
    <source>
        <dbReference type="ARBA" id="ARBA00023027"/>
    </source>
</evidence>
<evidence type="ECO:0000256" key="4">
    <source>
        <dbReference type="PIRSR" id="PIRSR000103-1"/>
    </source>
</evidence>
<organism evidence="7 8">
    <name type="scientific">Penicillium brevicompactum</name>
    <dbReference type="NCBI Taxonomy" id="5074"/>
    <lineage>
        <taxon>Eukaryota</taxon>
        <taxon>Fungi</taxon>
        <taxon>Dikarya</taxon>
        <taxon>Ascomycota</taxon>
        <taxon>Pezizomycotina</taxon>
        <taxon>Eurotiomycetes</taxon>
        <taxon>Eurotiomycetidae</taxon>
        <taxon>Eurotiales</taxon>
        <taxon>Aspergillaceae</taxon>
        <taxon>Penicillium</taxon>
    </lineage>
</organism>
<dbReference type="SUPFAM" id="SSF51735">
    <property type="entry name" value="NAD(P)-binding Rossmann-fold domains"/>
    <property type="match status" value="1"/>
</dbReference>
<dbReference type="InterPro" id="IPR029154">
    <property type="entry name" value="HIBADH-like_NADP-bd"/>
</dbReference>
<evidence type="ECO:0000259" key="5">
    <source>
        <dbReference type="Pfam" id="PF03446"/>
    </source>
</evidence>
<feature type="active site" evidence="4">
    <location>
        <position position="180"/>
    </location>
</feature>
<dbReference type="InterPro" id="IPR008927">
    <property type="entry name" value="6-PGluconate_DH-like_C_sf"/>
</dbReference>
<comment type="caution">
    <text evidence="7">The sequence shown here is derived from an EMBL/GenBank/DDBJ whole genome shotgun (WGS) entry which is preliminary data.</text>
</comment>
<dbReference type="InterPro" id="IPR051265">
    <property type="entry name" value="HIBADH-related_NP60_sf"/>
</dbReference>
<dbReference type="Pfam" id="PF03446">
    <property type="entry name" value="NAD_binding_2"/>
    <property type="match status" value="1"/>
</dbReference>
<dbReference type="PANTHER" id="PTHR43580">
    <property type="entry name" value="OXIDOREDUCTASE GLYR1-RELATED"/>
    <property type="match status" value="1"/>
</dbReference>
<keyword evidence="2" id="KW-0560">Oxidoreductase</keyword>
<evidence type="ECO:0000256" key="2">
    <source>
        <dbReference type="ARBA" id="ARBA00023002"/>
    </source>
</evidence>
<dbReference type="SUPFAM" id="SSF48179">
    <property type="entry name" value="6-phosphogluconate dehydrogenase C-terminal domain-like"/>
    <property type="match status" value="1"/>
</dbReference>
<gene>
    <name evidence="7" type="ORF">N7452_001535</name>
</gene>
<proteinExistence type="inferred from homology"/>